<sequence length="718" mass="81149">MSQEMTEDDKNLNMANWLAQQLATKACPGLKLIDGSSCIFRIPWCNAKSGGLRPGGDDTSFIIAWARHKEYSGTWENDKDLSHWKENFRNALNKCKNIEKVETLTVKNEYIVCRFTEKFYATLKPPIGQYRKRNLTGCSSSSSLSRDDDGMPMIKKSPSSVPPANVGGNLKLNGIPGQSSRSFNSSPSCQVTSLVQFPIFQSQSHPSNNVTECIQVDIMYGFRVKRCVTSAKLNNSMQFCRIGSFDIPELNETLSVENEIRIPFPRMEELAHHAFNETEKATINEIVSGVERGIILSHDVSGIFIQRRTPLYVFLTDGKSRSELLSREDDSNLELAFDISEFYKELGDYKNGTSRRSPKPWIILTIGQDIEGKRENPLEGCAVYIQIIHLQALEILRNEQERIRETKPPLCSSQDKIDIMLSLLNDPNGADMILSLFGNQDNNKSLELNSLSDSSQSAFSEILSLQRENISLAKCQDSGVGNNVMSVEIYYSGCLVSRTEVPESASKCRIFFGSRETQLNEDNFLEDGSFGLRLPDVNVLDQYSVGDRIKKEIEQMLLDLTLGVHFMYNKQSTSIYSERRSVIRVFKTDNKKTIRKIDRRTDLVVPEPELVFDFLKFIKDLSQSSNGPNFPKPYAILTIGHEIEPVEENPLQNVLIYIKVTHNIADVIHQNAAAANDRHSSLKYSMPDSMDKTIKCLQELRLTEGFTKMNDVCRHLAC</sequence>
<evidence type="ECO:0000259" key="2">
    <source>
        <dbReference type="PROSITE" id="PS51507"/>
    </source>
</evidence>
<dbReference type="VEuPathDB" id="VectorBase:BGLAX_030938"/>
<evidence type="ECO:0000313" key="3">
    <source>
        <dbReference type="EnsemblMetazoa" id="BGLB033386-PA"/>
    </source>
</evidence>
<gene>
    <name evidence="3" type="primary">106057526</name>
</gene>
<dbReference type="InterPro" id="IPR036388">
    <property type="entry name" value="WH-like_DNA-bd_sf"/>
</dbReference>
<dbReference type="InterPro" id="IPR036390">
    <property type="entry name" value="WH_DNA-bd_sf"/>
</dbReference>
<accession>A0A2C9LPB2</accession>
<evidence type="ECO:0000313" key="4">
    <source>
        <dbReference type="Proteomes" id="UP000076420"/>
    </source>
</evidence>
<proteinExistence type="predicted"/>
<protein>
    <recommendedName>
        <fullName evidence="2">IRF tryptophan pentad repeat domain-containing protein</fullName>
    </recommendedName>
</protein>
<dbReference type="VEuPathDB" id="VectorBase:BGLB033386"/>
<dbReference type="GO" id="GO:0000981">
    <property type="term" value="F:DNA-binding transcription factor activity, RNA polymerase II-specific"/>
    <property type="evidence" value="ECO:0007669"/>
    <property type="project" value="TreeGrafter"/>
</dbReference>
<dbReference type="GO" id="GO:0005634">
    <property type="term" value="C:nucleus"/>
    <property type="evidence" value="ECO:0007669"/>
    <property type="project" value="TreeGrafter"/>
</dbReference>
<feature type="domain" description="IRF tryptophan pentad repeat" evidence="2">
    <location>
        <begin position="11"/>
        <end position="117"/>
    </location>
</feature>
<dbReference type="PANTHER" id="PTHR11949:SF17">
    <property type="entry name" value="IRF TRYPTOPHAN PENTAD REPEAT DOMAIN-CONTAINING PROTEIN"/>
    <property type="match status" value="1"/>
</dbReference>
<dbReference type="Gene3D" id="2.60.200.10">
    <property type="match status" value="2"/>
</dbReference>
<evidence type="ECO:0000256" key="1">
    <source>
        <dbReference type="SAM" id="MobiDB-lite"/>
    </source>
</evidence>
<dbReference type="SUPFAM" id="SSF46785">
    <property type="entry name" value="Winged helix' DNA-binding domain"/>
    <property type="match status" value="1"/>
</dbReference>
<dbReference type="InterPro" id="IPR001346">
    <property type="entry name" value="Interferon_reg_fact_DNA-bd_dom"/>
</dbReference>
<dbReference type="SMART" id="SM01243">
    <property type="entry name" value="IRF-3"/>
    <property type="match status" value="1"/>
</dbReference>
<dbReference type="AlphaFoldDB" id="A0A2C9LPB2"/>
<dbReference type="InterPro" id="IPR008984">
    <property type="entry name" value="SMAD_FHA_dom_sf"/>
</dbReference>
<dbReference type="Gene3D" id="1.10.10.10">
    <property type="entry name" value="Winged helix-like DNA-binding domain superfamily/Winged helix DNA-binding domain"/>
    <property type="match status" value="1"/>
</dbReference>
<dbReference type="SUPFAM" id="SSF49879">
    <property type="entry name" value="SMAD/FHA domain"/>
    <property type="match status" value="2"/>
</dbReference>
<name>A0A2C9LPB2_BIOGL</name>
<dbReference type="GO" id="GO:0000978">
    <property type="term" value="F:RNA polymerase II cis-regulatory region sequence-specific DNA binding"/>
    <property type="evidence" value="ECO:0007669"/>
    <property type="project" value="TreeGrafter"/>
</dbReference>
<dbReference type="Pfam" id="PF10401">
    <property type="entry name" value="IRF-3"/>
    <property type="match status" value="2"/>
</dbReference>
<dbReference type="STRING" id="6526.A0A2C9LPB2"/>
<dbReference type="Pfam" id="PF00605">
    <property type="entry name" value="IRF"/>
    <property type="match status" value="1"/>
</dbReference>
<dbReference type="EnsemblMetazoa" id="BGLB033386-RA">
    <property type="protein sequence ID" value="BGLB033386-PA"/>
    <property type="gene ID" value="BGLB033386"/>
</dbReference>
<dbReference type="PROSITE" id="PS51507">
    <property type="entry name" value="IRF_2"/>
    <property type="match status" value="1"/>
</dbReference>
<reference evidence="3" key="1">
    <citation type="submission" date="2020-05" db="UniProtKB">
        <authorList>
            <consortium name="EnsemblMetazoa"/>
        </authorList>
    </citation>
    <scope>IDENTIFICATION</scope>
    <source>
        <strain evidence="3">BB02</strain>
    </source>
</reference>
<dbReference type="KEGG" id="bgt:106057526"/>
<dbReference type="GO" id="GO:0045893">
    <property type="term" value="P:positive regulation of DNA-templated transcription"/>
    <property type="evidence" value="ECO:0007669"/>
    <property type="project" value="UniProtKB-ARBA"/>
</dbReference>
<dbReference type="InterPro" id="IPR019471">
    <property type="entry name" value="Interferon_reg_factor-3"/>
</dbReference>
<feature type="region of interest" description="Disordered" evidence="1">
    <location>
        <begin position="138"/>
        <end position="162"/>
    </location>
</feature>
<organism evidence="3 4">
    <name type="scientific">Biomphalaria glabrata</name>
    <name type="common">Bloodfluke planorb</name>
    <name type="synonym">Freshwater snail</name>
    <dbReference type="NCBI Taxonomy" id="6526"/>
    <lineage>
        <taxon>Eukaryota</taxon>
        <taxon>Metazoa</taxon>
        <taxon>Spiralia</taxon>
        <taxon>Lophotrochozoa</taxon>
        <taxon>Mollusca</taxon>
        <taxon>Gastropoda</taxon>
        <taxon>Heterobranchia</taxon>
        <taxon>Euthyneura</taxon>
        <taxon>Panpulmonata</taxon>
        <taxon>Hygrophila</taxon>
        <taxon>Lymnaeoidea</taxon>
        <taxon>Planorbidae</taxon>
        <taxon>Biomphalaria</taxon>
    </lineage>
</organism>
<dbReference type="Proteomes" id="UP000076420">
    <property type="component" value="Unassembled WGS sequence"/>
</dbReference>
<dbReference type="PANTHER" id="PTHR11949">
    <property type="entry name" value="INTERFERON REGULATORY FACTOR"/>
    <property type="match status" value="1"/>
</dbReference>
<dbReference type="InterPro" id="IPR017855">
    <property type="entry name" value="SMAD-like_dom_sf"/>
</dbReference>
<dbReference type="RefSeq" id="XP_013070214.2">
    <property type="nucleotide sequence ID" value="XM_013214760.2"/>
</dbReference>
<dbReference type="OrthoDB" id="8691508at2759"/>